<accession>A0A5B7FZK7</accession>
<reference evidence="1 2" key="1">
    <citation type="submission" date="2019-05" db="EMBL/GenBank/DDBJ databases">
        <title>Another draft genome of Portunus trituberculatus and its Hox gene families provides insights of decapod evolution.</title>
        <authorList>
            <person name="Jeong J.-H."/>
            <person name="Song I."/>
            <person name="Kim S."/>
            <person name="Choi T."/>
            <person name="Kim D."/>
            <person name="Ryu S."/>
            <person name="Kim W."/>
        </authorList>
    </citation>
    <scope>NUCLEOTIDE SEQUENCE [LARGE SCALE GENOMIC DNA]</scope>
    <source>
        <tissue evidence="1">Muscle</tissue>
    </source>
</reference>
<dbReference type="AlphaFoldDB" id="A0A5B7FZK7"/>
<evidence type="ECO:0000313" key="2">
    <source>
        <dbReference type="Proteomes" id="UP000324222"/>
    </source>
</evidence>
<dbReference type="Proteomes" id="UP000324222">
    <property type="component" value="Unassembled WGS sequence"/>
</dbReference>
<name>A0A5B7FZK7_PORTR</name>
<sequence length="104" mass="11400">MTHLSHEESPPYCCGYLAWLRISSLICNLERTSWPTAHRLLILPGGLAGKCALGKGWEVTSVTATDFDDPREGTNAVISYSVEKNVIDEFSGQPIFDIDSVSGR</sequence>
<proteinExistence type="predicted"/>
<dbReference type="EMBL" id="VSRR010009004">
    <property type="protein sequence ID" value="MPC49634.1"/>
    <property type="molecule type" value="Genomic_DNA"/>
</dbReference>
<protein>
    <submittedName>
        <fullName evidence="1">Neural-cadherin</fullName>
    </submittedName>
</protein>
<organism evidence="1 2">
    <name type="scientific">Portunus trituberculatus</name>
    <name type="common">Swimming crab</name>
    <name type="synonym">Neptunus trituberculatus</name>
    <dbReference type="NCBI Taxonomy" id="210409"/>
    <lineage>
        <taxon>Eukaryota</taxon>
        <taxon>Metazoa</taxon>
        <taxon>Ecdysozoa</taxon>
        <taxon>Arthropoda</taxon>
        <taxon>Crustacea</taxon>
        <taxon>Multicrustacea</taxon>
        <taxon>Malacostraca</taxon>
        <taxon>Eumalacostraca</taxon>
        <taxon>Eucarida</taxon>
        <taxon>Decapoda</taxon>
        <taxon>Pleocyemata</taxon>
        <taxon>Brachyura</taxon>
        <taxon>Eubrachyura</taxon>
        <taxon>Portunoidea</taxon>
        <taxon>Portunidae</taxon>
        <taxon>Portuninae</taxon>
        <taxon>Portunus</taxon>
    </lineage>
</organism>
<gene>
    <name evidence="1" type="primary">CadN_38</name>
    <name evidence="1" type="ORF">E2C01_043443</name>
</gene>
<keyword evidence="2" id="KW-1185">Reference proteome</keyword>
<evidence type="ECO:0000313" key="1">
    <source>
        <dbReference type="EMBL" id="MPC49634.1"/>
    </source>
</evidence>
<comment type="caution">
    <text evidence="1">The sequence shown here is derived from an EMBL/GenBank/DDBJ whole genome shotgun (WGS) entry which is preliminary data.</text>
</comment>